<protein>
    <submittedName>
        <fullName evidence="3">Uncharacterized protein LOC107226605 isoform X1</fullName>
    </submittedName>
</protein>
<dbReference type="Proteomes" id="UP000829291">
    <property type="component" value="Chromosome 2"/>
</dbReference>
<keyword evidence="2" id="KW-1185">Reference proteome</keyword>
<evidence type="ECO:0000313" key="2">
    <source>
        <dbReference type="Proteomes" id="UP000829291"/>
    </source>
</evidence>
<dbReference type="OrthoDB" id="7691513at2759"/>
<evidence type="ECO:0000256" key="1">
    <source>
        <dbReference type="SAM" id="Coils"/>
    </source>
</evidence>
<dbReference type="RefSeq" id="XP_015522964.1">
    <property type="nucleotide sequence ID" value="XM_015667478.2"/>
</dbReference>
<accession>A0A6J0C9L6</accession>
<reference evidence="3" key="1">
    <citation type="submission" date="2025-08" db="UniProtKB">
        <authorList>
            <consortium name="RefSeq"/>
        </authorList>
    </citation>
    <scope>IDENTIFICATION</scope>
    <source>
        <tissue evidence="3">Thorax and Abdomen</tissue>
    </source>
</reference>
<organism evidence="3">
    <name type="scientific">Neodiprion lecontei</name>
    <name type="common">Redheaded pine sawfly</name>
    <dbReference type="NCBI Taxonomy" id="441921"/>
    <lineage>
        <taxon>Eukaryota</taxon>
        <taxon>Metazoa</taxon>
        <taxon>Ecdysozoa</taxon>
        <taxon>Arthropoda</taxon>
        <taxon>Hexapoda</taxon>
        <taxon>Insecta</taxon>
        <taxon>Pterygota</taxon>
        <taxon>Neoptera</taxon>
        <taxon>Endopterygota</taxon>
        <taxon>Hymenoptera</taxon>
        <taxon>Tenthredinoidea</taxon>
        <taxon>Diprionidae</taxon>
        <taxon>Diprioninae</taxon>
        <taxon>Neodiprion</taxon>
    </lineage>
</organism>
<dbReference type="KEGG" id="nlo:107226605"/>
<proteinExistence type="predicted"/>
<name>A0A6J0C9L6_NEOLC</name>
<feature type="coiled-coil region" evidence="1">
    <location>
        <begin position="35"/>
        <end position="90"/>
    </location>
</feature>
<dbReference type="InParanoid" id="A0A6J0C9L6"/>
<evidence type="ECO:0000313" key="3">
    <source>
        <dbReference type="RefSeq" id="XP_015522964.1"/>
    </source>
</evidence>
<dbReference type="GeneID" id="107226605"/>
<dbReference type="AlphaFoldDB" id="A0A6J0C9L6"/>
<gene>
    <name evidence="3" type="primary">LOC107226605</name>
</gene>
<sequence length="242" mass="28365">MEELLNYDIESILLSRTNDVFSHQQRVIAACEAFLNSVSSSIAKQRAEKNEYQEKVTKNAAIVADVSNQIQEIQNELANIALRQKVVEKQISNILQKQEKVKQEIVEGRSQEENYSLQFVDLEKDAEEKKIKRQMKWDTIRRACSAYKLGLQFRIEISESSDVCDRIRIIFFELLKDVSPQYYVDLIRTADLWRVELIHPSLSLEHQEQLKCVVNFEKQQEISDITAFLCLLREIFKELHKN</sequence>
<keyword evidence="1" id="KW-0175">Coiled coil</keyword>